<proteinExistence type="predicted"/>
<name>A0A3P2A3G8_9NEIS</name>
<reference evidence="1 2" key="1">
    <citation type="submission" date="2018-11" db="EMBL/GenBank/DDBJ databases">
        <title>Genomes From Bacteria Associated with the Canine Oral Cavity: a Test Case for Automated Genome-Based Taxonomic Assignment.</title>
        <authorList>
            <person name="Coil D.A."/>
            <person name="Jospin G."/>
            <person name="Darling A.E."/>
            <person name="Wallis C."/>
            <person name="Davis I.J."/>
            <person name="Harris S."/>
            <person name="Eisen J.A."/>
            <person name="Holcombe L.J."/>
            <person name="O'Flynn C."/>
        </authorList>
    </citation>
    <scope>NUCLEOTIDE SEQUENCE [LARGE SCALE GENOMIC DNA]</scope>
    <source>
        <strain evidence="1 2">COT-280</strain>
    </source>
</reference>
<evidence type="ECO:0000313" key="1">
    <source>
        <dbReference type="EMBL" id="RRD89982.1"/>
    </source>
</evidence>
<keyword evidence="2" id="KW-1185">Reference proteome</keyword>
<comment type="caution">
    <text evidence="1">The sequence shown here is derived from an EMBL/GenBank/DDBJ whole genome shotgun (WGS) entry which is preliminary data.</text>
</comment>
<sequence>MNILITSPRAPIVLEWIKIARKGNHRIALSDALRYPLAKFASTEAVYHRIPAPRLAFEDYCLAMNKLIDWADIVIPTCEDIFYLAKIPLSSEARQKCWTPETELLFALHHKLNVFDYLPEVAGVKHPETRLINHHQDIIFNEDKTILKPVFSRFGRSVVREVTPSNTQALSITPAYPWVQQQQINGLGLCNYAICEHGKVLAHSVYRPRYLLNHAAATYFEPLIDERCERFIQAFAQRNCYHGQVAFDFMDDGIDLWVLECNPRATSGLHILGDSLMLDADGKLCQTGANHQKPLRISVTLPLLFGISAIQSCTWKPLWQDYHRADDAIQSIPTYAHFLALGEMLWRKWRYAKSLTSASTFDIEYDGSQDD</sequence>
<dbReference type="Proteomes" id="UP000269923">
    <property type="component" value="Unassembled WGS sequence"/>
</dbReference>
<accession>A0A3P2A3G8</accession>
<organism evidence="1 2">
    <name type="scientific">Conchiformibius steedae</name>
    <dbReference type="NCBI Taxonomy" id="153493"/>
    <lineage>
        <taxon>Bacteria</taxon>
        <taxon>Pseudomonadati</taxon>
        <taxon>Pseudomonadota</taxon>
        <taxon>Betaproteobacteria</taxon>
        <taxon>Neisseriales</taxon>
        <taxon>Neisseriaceae</taxon>
        <taxon>Conchiformibius</taxon>
    </lineage>
</organism>
<dbReference type="SUPFAM" id="SSF56059">
    <property type="entry name" value="Glutathione synthetase ATP-binding domain-like"/>
    <property type="match status" value="1"/>
</dbReference>
<dbReference type="EMBL" id="RQYC01000009">
    <property type="protein sequence ID" value="RRD89982.1"/>
    <property type="molecule type" value="Genomic_DNA"/>
</dbReference>
<evidence type="ECO:0000313" key="2">
    <source>
        <dbReference type="Proteomes" id="UP000269923"/>
    </source>
</evidence>
<dbReference type="RefSeq" id="WP_124795119.1">
    <property type="nucleotide sequence ID" value="NZ_RQYC01000009.1"/>
</dbReference>
<dbReference type="OrthoDB" id="40611at2"/>
<dbReference type="AlphaFoldDB" id="A0A3P2A3G8"/>
<protein>
    <submittedName>
        <fullName evidence="1">Carbamoyl-phosphate synthase large subunit</fullName>
    </submittedName>
</protein>
<gene>
    <name evidence="1" type="ORF">EII21_07135</name>
</gene>